<dbReference type="SUPFAM" id="SSF52200">
    <property type="entry name" value="Toll/Interleukin receptor TIR domain"/>
    <property type="match status" value="1"/>
</dbReference>
<dbReference type="Gene3D" id="1.10.8.430">
    <property type="entry name" value="Helical domain of apoptotic protease-activating factors"/>
    <property type="match status" value="1"/>
</dbReference>
<dbReference type="AlphaFoldDB" id="A0AAU9M0U7"/>
<dbReference type="Gene3D" id="3.40.50.10140">
    <property type="entry name" value="Toll/interleukin-1 receptor homology (TIR) domain"/>
    <property type="match status" value="1"/>
</dbReference>
<dbReference type="SMART" id="SM00255">
    <property type="entry name" value="TIR"/>
    <property type="match status" value="1"/>
</dbReference>
<sequence length="957" mass="109410">MASSSTSTVHRSFKYDVFLSFRGEDTRTNFVDHLYHALQQKSILTYKDDEKIKKGKKINDELIGSIEDSKFYIIVFSKNYASSSWCLDELVKIMECHRTTTEHTAYPVFYDVEPSEVRKQSGAVGEAFAKYEMEEAAGKWRVALKEAADLAGWELKKTADGHEAKFIQKIVKELSLELRSVSFNIDEKLVGMETRIEDLVPSLGIGCDDVRMIGIKGMGGGGKTTLARALFDHISFQFEGKSFVENVRENASSFGLKSLQKQVLSNVLNDNIHVSSIYDGKQMMKRMMSDKKVLIVLDDVDHIDQLEALSGELNWFKLGSRIIITTRDAQVLVAYRVEFIHDVYLLSDKEAICLFDQYAFGREIPIQDYENLSRQVLRYAAGLPLTIRVLGSFLCGKNELEWIDALERLKTIPLSETLKKLELSYIALEEDYKEMFLDVACILKGWQKDDAIKALESCGFHARNGLRVLEQKSLITINYHNSHYSHNVNYVGMHDHLQEMGRNIVRRSLPPHEHSRLWIDEEIGNVLANDLGTKATRCILLDTQNSNREFDLKGLRKMRELRFLSMGIAGYQYWDSYIVNPEFPNALRYLHLMYYPFRSLPITFQANNLVALEMFGGEIIQLWEGGERKVLNKLRILDLSCSMLTTLDLGIAPNLEKLDLGMCSNLVKLHMSVECLKLVYIHLRDACLIRTLDLRQAPNLEELILDFCDDLEKLKMPNRCLNLRSLQLNNSKLRTLHIGQTPNLKNLDLNRNYCLEELDMADECQMLAKLNISHSKLRTLDLGTTPNLERLDLEECYNLVEIRPPVGGLKKLVNLHLSALGFGYFSFKMKDYTCSVDESLQVGPLAELHLMAQSLESCPLHPESNLPKFRFRCFYKEDRPSLTRNLEMLFSVGMCACTNLETFSGSMCGLRRLRRLKLEGNIIEVLKDLDNGGMNFEKFGRPAKANSQRTIVTGHET</sequence>
<dbReference type="PROSITE" id="PS50104">
    <property type="entry name" value="TIR"/>
    <property type="match status" value="1"/>
</dbReference>
<dbReference type="InterPro" id="IPR027417">
    <property type="entry name" value="P-loop_NTPase"/>
</dbReference>
<dbReference type="Pfam" id="PF01582">
    <property type="entry name" value="TIR"/>
    <property type="match status" value="1"/>
</dbReference>
<dbReference type="InterPro" id="IPR058192">
    <property type="entry name" value="WHD_ROQ1-like"/>
</dbReference>
<name>A0AAU9M0U7_9ASTR</name>
<evidence type="ECO:0000313" key="5">
    <source>
        <dbReference type="EMBL" id="CAH1421479.1"/>
    </source>
</evidence>
<dbReference type="GO" id="GO:0006952">
    <property type="term" value="P:defense response"/>
    <property type="evidence" value="ECO:0007669"/>
    <property type="project" value="InterPro"/>
</dbReference>
<dbReference type="EMBL" id="CAKMRJ010001112">
    <property type="protein sequence ID" value="CAH1421479.1"/>
    <property type="molecule type" value="Genomic_DNA"/>
</dbReference>
<keyword evidence="2" id="KW-0677">Repeat</keyword>
<dbReference type="Pfam" id="PF23282">
    <property type="entry name" value="WHD_ROQ1"/>
    <property type="match status" value="1"/>
</dbReference>
<dbReference type="SUPFAM" id="SSF52540">
    <property type="entry name" value="P-loop containing nucleoside triphosphate hydrolases"/>
    <property type="match status" value="1"/>
</dbReference>
<keyword evidence="1" id="KW-0433">Leucine-rich repeat</keyword>
<evidence type="ECO:0000256" key="2">
    <source>
        <dbReference type="ARBA" id="ARBA00022737"/>
    </source>
</evidence>
<dbReference type="InterPro" id="IPR000157">
    <property type="entry name" value="TIR_dom"/>
</dbReference>
<evidence type="ECO:0000259" key="4">
    <source>
        <dbReference type="PROSITE" id="PS50104"/>
    </source>
</evidence>
<dbReference type="PRINTS" id="PR00364">
    <property type="entry name" value="DISEASERSIST"/>
</dbReference>
<dbReference type="Pfam" id="PF00931">
    <property type="entry name" value="NB-ARC"/>
    <property type="match status" value="1"/>
</dbReference>
<accession>A0AAU9M0U7</accession>
<comment type="caution">
    <text evidence="5">The sequence shown here is derived from an EMBL/GenBank/DDBJ whole genome shotgun (WGS) entry which is preliminary data.</text>
</comment>
<dbReference type="SUPFAM" id="SSF52058">
    <property type="entry name" value="L domain-like"/>
    <property type="match status" value="1"/>
</dbReference>
<dbReference type="PANTHER" id="PTHR11017:SF544">
    <property type="entry name" value="ADP-RIBOSYL CYCLASE_CYCLIC ADP-RIBOSE HYDROLASE"/>
    <property type="match status" value="1"/>
</dbReference>
<dbReference type="InterPro" id="IPR002182">
    <property type="entry name" value="NB-ARC"/>
</dbReference>
<dbReference type="InterPro" id="IPR035897">
    <property type="entry name" value="Toll_tir_struct_dom_sf"/>
</dbReference>
<dbReference type="GO" id="GO:0007165">
    <property type="term" value="P:signal transduction"/>
    <property type="evidence" value="ECO:0007669"/>
    <property type="project" value="InterPro"/>
</dbReference>
<dbReference type="FunFam" id="3.40.50.10140:FF:000007">
    <property type="entry name" value="Disease resistance protein (TIR-NBS-LRR class)"/>
    <property type="match status" value="1"/>
</dbReference>
<feature type="domain" description="TIR" evidence="4">
    <location>
        <begin position="13"/>
        <end position="178"/>
    </location>
</feature>
<organism evidence="5 6">
    <name type="scientific">Lactuca virosa</name>
    <dbReference type="NCBI Taxonomy" id="75947"/>
    <lineage>
        <taxon>Eukaryota</taxon>
        <taxon>Viridiplantae</taxon>
        <taxon>Streptophyta</taxon>
        <taxon>Embryophyta</taxon>
        <taxon>Tracheophyta</taxon>
        <taxon>Spermatophyta</taxon>
        <taxon>Magnoliopsida</taxon>
        <taxon>eudicotyledons</taxon>
        <taxon>Gunneridae</taxon>
        <taxon>Pentapetalae</taxon>
        <taxon>asterids</taxon>
        <taxon>campanulids</taxon>
        <taxon>Asterales</taxon>
        <taxon>Asteraceae</taxon>
        <taxon>Cichorioideae</taxon>
        <taxon>Cichorieae</taxon>
        <taxon>Lactucinae</taxon>
        <taxon>Lactuca</taxon>
    </lineage>
</organism>
<evidence type="ECO:0000256" key="3">
    <source>
        <dbReference type="ARBA" id="ARBA00023027"/>
    </source>
</evidence>
<reference evidence="5 6" key="1">
    <citation type="submission" date="2022-01" db="EMBL/GenBank/DDBJ databases">
        <authorList>
            <person name="Xiong W."/>
            <person name="Schranz E."/>
        </authorList>
    </citation>
    <scope>NUCLEOTIDE SEQUENCE [LARGE SCALE GENOMIC DNA]</scope>
</reference>
<dbReference type="Gene3D" id="3.40.50.300">
    <property type="entry name" value="P-loop containing nucleotide triphosphate hydrolases"/>
    <property type="match status" value="1"/>
</dbReference>
<dbReference type="InterPro" id="IPR032675">
    <property type="entry name" value="LRR_dom_sf"/>
</dbReference>
<evidence type="ECO:0000313" key="6">
    <source>
        <dbReference type="Proteomes" id="UP001157418"/>
    </source>
</evidence>
<dbReference type="Proteomes" id="UP001157418">
    <property type="component" value="Unassembled WGS sequence"/>
</dbReference>
<proteinExistence type="predicted"/>
<protein>
    <recommendedName>
        <fullName evidence="4">TIR domain-containing protein</fullName>
    </recommendedName>
</protein>
<dbReference type="InterPro" id="IPR042197">
    <property type="entry name" value="Apaf_helical"/>
</dbReference>
<dbReference type="GO" id="GO:0043531">
    <property type="term" value="F:ADP binding"/>
    <property type="evidence" value="ECO:0007669"/>
    <property type="project" value="InterPro"/>
</dbReference>
<dbReference type="InterPro" id="IPR044974">
    <property type="entry name" value="Disease_R_plants"/>
</dbReference>
<dbReference type="PANTHER" id="PTHR11017">
    <property type="entry name" value="LEUCINE-RICH REPEAT-CONTAINING PROTEIN"/>
    <property type="match status" value="1"/>
</dbReference>
<dbReference type="Gene3D" id="3.80.10.10">
    <property type="entry name" value="Ribonuclease Inhibitor"/>
    <property type="match status" value="2"/>
</dbReference>
<keyword evidence="3" id="KW-0520">NAD</keyword>
<keyword evidence="6" id="KW-1185">Reference proteome</keyword>
<evidence type="ECO:0000256" key="1">
    <source>
        <dbReference type="ARBA" id="ARBA00022614"/>
    </source>
</evidence>
<gene>
    <name evidence="5" type="ORF">LVIROSA_LOCUS8877</name>
</gene>